<evidence type="ECO:0000256" key="4">
    <source>
        <dbReference type="SAM" id="SignalP"/>
    </source>
</evidence>
<feature type="domain" description="GT23" evidence="5">
    <location>
        <begin position="147"/>
        <end position="437"/>
    </location>
</feature>
<evidence type="ECO:0000256" key="2">
    <source>
        <dbReference type="ARBA" id="ARBA00022679"/>
    </source>
</evidence>
<feature type="signal peptide" evidence="4">
    <location>
        <begin position="1"/>
        <end position="21"/>
    </location>
</feature>
<accession>A0ABP0F785</accession>
<protein>
    <recommendedName>
        <fullName evidence="5">GT23 domain-containing protein</fullName>
    </recommendedName>
</protein>
<sequence>MSAWKYLISSFFAICTIRLLTNIVTENAVKVLRYDYMKPVGSTAKSNKLISMGRELLKKFTPLKQSFAKEQEELAQLVLCIYRQTSNNATTNLDRCNVKDRVNFLLNGLENISTQVLSPDVDVLAEEVRKYTAQKIHELQNPTDCGRARLLECTLAVPCGYGGMTWHFVACINLGIALNRTVIFSGTRKPMKEYFSMFQPITASCNNITTSSCDKVLNISEGLALANETCLTYTMRMQLPSDIVNLAYSVPYDIFPLISAFNSKPYIWWNGQITSFVMRPKAWLNEFIENKRKRLLGRQPIVGVHIRRTDKHDKHPVSTYMIHVENWWQKYEQQQQLLGRNISSVRRVYVATDEPEVVPEVKQKYPNYNVSHNEEGTKHASTTDRWSSLGAQGLITDVYLLSKCDFVICGLTSNVCRLVFDLMQSIHTDASSRLFSVDKSYNAVLTEVKTKNRYIATMDHVAQPGSIELDMKRGDVLNINEPKRVYGKKKAFVPGYYSMNDVVNNKTGLVPSYKAKPFPRISPIPFL</sequence>
<comment type="similarity">
    <text evidence="3">Belongs to the glycosyltransferase 23 family.</text>
</comment>
<dbReference type="PANTHER" id="PTHR13132">
    <property type="entry name" value="ALPHA- 1,6 -FUCOSYLTRANSFERASE"/>
    <property type="match status" value="1"/>
</dbReference>
<feature type="chain" id="PRO_5045393183" description="GT23 domain-containing protein" evidence="4">
    <location>
        <begin position="22"/>
        <end position="527"/>
    </location>
</feature>
<comment type="caution">
    <text evidence="6">The sequence shown here is derived from an EMBL/GenBank/DDBJ whole genome shotgun (WGS) entry which is preliminary data.</text>
</comment>
<dbReference type="PROSITE" id="PS51659">
    <property type="entry name" value="GT23"/>
    <property type="match status" value="1"/>
</dbReference>
<dbReference type="EMBL" id="CAWYQH010000013">
    <property type="protein sequence ID" value="CAK8674295.1"/>
    <property type="molecule type" value="Genomic_DNA"/>
</dbReference>
<dbReference type="PANTHER" id="PTHR13132:SF29">
    <property type="entry name" value="ALPHA-(1,6)-FUCOSYLTRANSFERASE"/>
    <property type="match status" value="1"/>
</dbReference>
<gene>
    <name evidence="6" type="ORF">CVLEPA_LOCUS4009</name>
</gene>
<reference evidence="6 7" key="1">
    <citation type="submission" date="2024-02" db="EMBL/GenBank/DDBJ databases">
        <authorList>
            <person name="Daric V."/>
            <person name="Darras S."/>
        </authorList>
    </citation>
    <scope>NUCLEOTIDE SEQUENCE [LARGE SCALE GENOMIC DNA]</scope>
</reference>
<dbReference type="Proteomes" id="UP001642483">
    <property type="component" value="Unassembled WGS sequence"/>
</dbReference>
<evidence type="ECO:0000256" key="1">
    <source>
        <dbReference type="ARBA" id="ARBA00022676"/>
    </source>
</evidence>
<evidence type="ECO:0000313" key="7">
    <source>
        <dbReference type="Proteomes" id="UP001642483"/>
    </source>
</evidence>
<evidence type="ECO:0000256" key="3">
    <source>
        <dbReference type="PROSITE-ProRule" id="PRU00992"/>
    </source>
</evidence>
<feature type="region of interest" description="Important for donor substrate binding" evidence="3">
    <location>
        <begin position="307"/>
        <end position="308"/>
    </location>
</feature>
<name>A0ABP0F785_CLALP</name>
<proteinExistence type="inferred from homology"/>
<dbReference type="InterPro" id="IPR027350">
    <property type="entry name" value="GT23_dom"/>
</dbReference>
<evidence type="ECO:0000259" key="5">
    <source>
        <dbReference type="PROSITE" id="PS51659"/>
    </source>
</evidence>
<keyword evidence="7" id="KW-1185">Reference proteome</keyword>
<keyword evidence="1 3" id="KW-0328">Glycosyltransferase</keyword>
<organism evidence="6 7">
    <name type="scientific">Clavelina lepadiformis</name>
    <name type="common">Light-bulb sea squirt</name>
    <name type="synonym">Ascidia lepadiformis</name>
    <dbReference type="NCBI Taxonomy" id="159417"/>
    <lineage>
        <taxon>Eukaryota</taxon>
        <taxon>Metazoa</taxon>
        <taxon>Chordata</taxon>
        <taxon>Tunicata</taxon>
        <taxon>Ascidiacea</taxon>
        <taxon>Aplousobranchia</taxon>
        <taxon>Clavelinidae</taxon>
        <taxon>Clavelina</taxon>
    </lineage>
</organism>
<dbReference type="Pfam" id="PF19745">
    <property type="entry name" value="FUT8_N_cat"/>
    <property type="match status" value="1"/>
</dbReference>
<keyword evidence="4" id="KW-0732">Signal</keyword>
<evidence type="ECO:0000313" key="6">
    <source>
        <dbReference type="EMBL" id="CAK8674295.1"/>
    </source>
</evidence>
<dbReference type="InterPro" id="IPR045573">
    <property type="entry name" value="Fut8_N_cat"/>
</dbReference>
<dbReference type="Gene3D" id="3.40.50.11350">
    <property type="match status" value="1"/>
</dbReference>
<keyword evidence="2 3" id="KW-0808">Transferase</keyword>